<dbReference type="OrthoDB" id="9815116at2"/>
<dbReference type="AlphaFoldDB" id="A0A5R8KBR9"/>
<dbReference type="PANTHER" id="PTHR13696">
    <property type="entry name" value="P-LOOP CONTAINING NUCLEOSIDE TRIPHOSPHATE HYDROLASE"/>
    <property type="match status" value="1"/>
</dbReference>
<dbReference type="PIRSF" id="PIRSF009320">
    <property type="entry name" value="Nuc_binding_HP_1000"/>
    <property type="match status" value="1"/>
</dbReference>
<dbReference type="Proteomes" id="UP000306196">
    <property type="component" value="Unassembled WGS sequence"/>
</dbReference>
<dbReference type="PANTHER" id="PTHR13696:SF52">
    <property type="entry name" value="PARA FAMILY PROTEIN CT_582"/>
    <property type="match status" value="1"/>
</dbReference>
<feature type="domain" description="AAA" evidence="1">
    <location>
        <begin position="1"/>
        <end position="179"/>
    </location>
</feature>
<dbReference type="FunFam" id="3.40.50.300:FF:000285">
    <property type="entry name" value="Sporulation initiation inhibitor Soj"/>
    <property type="match status" value="1"/>
</dbReference>
<evidence type="ECO:0000259" key="1">
    <source>
        <dbReference type="Pfam" id="PF13614"/>
    </source>
</evidence>
<dbReference type="InterPro" id="IPR027417">
    <property type="entry name" value="P-loop_NTPase"/>
</dbReference>
<accession>A0A5R8KBR9</accession>
<dbReference type="SUPFAM" id="SSF52540">
    <property type="entry name" value="P-loop containing nucleoside triphosphate hydrolases"/>
    <property type="match status" value="1"/>
</dbReference>
<proteinExistence type="predicted"/>
<organism evidence="2 3">
    <name type="scientific">Phragmitibacter flavus</name>
    <dbReference type="NCBI Taxonomy" id="2576071"/>
    <lineage>
        <taxon>Bacteria</taxon>
        <taxon>Pseudomonadati</taxon>
        <taxon>Verrucomicrobiota</taxon>
        <taxon>Verrucomicrobiia</taxon>
        <taxon>Verrucomicrobiales</taxon>
        <taxon>Verrucomicrobiaceae</taxon>
        <taxon>Phragmitibacter</taxon>
    </lineage>
</organism>
<comment type="caution">
    <text evidence="2">The sequence shown here is derived from an EMBL/GenBank/DDBJ whole genome shotgun (WGS) entry which is preliminary data.</text>
</comment>
<dbReference type="CDD" id="cd02042">
    <property type="entry name" value="ParAB_family"/>
    <property type="match status" value="1"/>
</dbReference>
<dbReference type="Gene3D" id="3.40.50.300">
    <property type="entry name" value="P-loop containing nucleotide triphosphate hydrolases"/>
    <property type="match status" value="1"/>
</dbReference>
<gene>
    <name evidence="2" type="ORF">FEM03_15590</name>
</gene>
<dbReference type="RefSeq" id="WP_138087208.1">
    <property type="nucleotide sequence ID" value="NZ_VAUV01000011.1"/>
</dbReference>
<dbReference type="InterPro" id="IPR025669">
    <property type="entry name" value="AAA_dom"/>
</dbReference>
<dbReference type="EMBL" id="VAUV01000011">
    <property type="protein sequence ID" value="TLD69748.1"/>
    <property type="molecule type" value="Genomic_DNA"/>
</dbReference>
<sequence length="257" mass="27544">MRIVAIANQKGGVGKTTTALNLSACLAAEGARILLIDLDPQANATSGLGIAQEDGGSLYPCLIGQYSVTDVIRSTRIPNLSIIRSHQELAGCEIELAQAGDHLTRIRDVLAPLKTSGHFDYAILDCPPSLGVLMTGALAASDELLIPIQCEYFGLEGLSKIVQIVPQICESGANPNLTIEGIVMTMFDSRMNLTQQVVNDVRTVFTDVVYQTVIPRSIRLGEAPSFGKTIVEYDPGGRGSLAYQALATEFLTRHRNS</sequence>
<keyword evidence="3" id="KW-1185">Reference proteome</keyword>
<evidence type="ECO:0000313" key="2">
    <source>
        <dbReference type="EMBL" id="TLD69748.1"/>
    </source>
</evidence>
<dbReference type="Pfam" id="PF13614">
    <property type="entry name" value="AAA_31"/>
    <property type="match status" value="1"/>
</dbReference>
<reference evidence="2 3" key="1">
    <citation type="submission" date="2019-05" db="EMBL/GenBank/DDBJ databases">
        <title>Verrucobacter flavum gen. nov., sp. nov. a new member of the family Verrucomicrobiaceae.</title>
        <authorList>
            <person name="Szuroczki S."/>
            <person name="Abbaszade G."/>
            <person name="Szabo A."/>
            <person name="Felfoldi T."/>
            <person name="Schumann P."/>
            <person name="Boka K."/>
            <person name="Keki Z."/>
            <person name="Toumi M."/>
            <person name="Toth E."/>
        </authorList>
    </citation>
    <scope>NUCLEOTIDE SEQUENCE [LARGE SCALE GENOMIC DNA]</scope>
    <source>
        <strain evidence="2 3">MG-N-17</strain>
    </source>
</reference>
<protein>
    <submittedName>
        <fullName evidence="2">ParA family protein</fullName>
    </submittedName>
</protein>
<name>A0A5R8KBR9_9BACT</name>
<evidence type="ECO:0000313" key="3">
    <source>
        <dbReference type="Proteomes" id="UP000306196"/>
    </source>
</evidence>
<dbReference type="InterPro" id="IPR050678">
    <property type="entry name" value="DNA_Partitioning_ATPase"/>
</dbReference>